<dbReference type="InterPro" id="IPR002125">
    <property type="entry name" value="CMP_dCMP_dom"/>
</dbReference>
<sequence length="1095" mass="122105">MFWPTAFHEDKVLEKKLNGCLLDAEQCRLYTDLFFRVEQCSGALIYDPVANCVVIEETPGDRTRPLHHPVMRLVKALADKQSNDSHSSDQYLATGYDAFLACEPCTMCAMALVHCRVKRVFFGKLNQKLGALFSRWKLQESKYINHHYQVAQVKIDRLSSFRPNPSFRVRSFSRDKLRNLQSHSHTSAQIFDVANAVESQLSRFSNCLIGIAINKSSLYVSVVIGISQSGNAFLSLSSSFNDTPETGDDTFNMCKRFKVACVISEQIVPGENSHTFKCSEKINLFVTVFNKLPIRLFSENSELVDHRILYAIQTSGSTGQPKIVHVPSSAIMPNIVDFADRFELASTDTVLFSTQLVFDPSIVEMFLAMYLGCELLIPMPSSDEPQSVLIEQIVTHFDISFVQLTPAHLQRFSKSTLQNLFGSRSRVKCLLVGGDNFPTNLINLYRHQSHSIRIFNVYGVTEVSCWASCHELKDFPCPEAMPIGEPLTGTRLEVTDSGLVAIHGRRCSVEFIMASTDCTITEDISSVVIDKLGKKQLYVKGRNKPNSILPSYEIENLISAQYPQVIFAKLVYQNICSFLFLNSSDPNFCVDNSKLMKNIPKHLRPTRVFWNENLDSFITVNGKIDEKKLIAHAREHLSGQCSVNVANFLQKSYHIELNEDNLNFSLRNFGLGSLEFAELAFLMEGNCYKDIKMSSTELLQLLMDEKTILKDLVDMLENTLICENKLEVSSSTPSGSVFTIPIDIVTSDVSDIQLVWSSNLGKCIDGSPVIDSGQVYANSHAGIFRCFDYASGEILLDYEAQSCALEATCGISPDFVALGGLNGDLLVFERKTRLLREVLKTAGEIRMTPVFESDGTLFCGSYDGYLYVRNFGNGTNNRFDISATQNRGAMRSSPLVTTNTVVIATLGGHIVAIEKTLGETFWCNKVDGPVFANVVQISGTDLCCVVTVQGHINMFCLKDGKKQSELQLAATVFDAPVPFQQSHLLISGGNGLIFLLEYTSHLVLLKSFQLAEARIVRSPIVLGEFVFVITVQGVLYKIIASNMLKSCSNLSCTSIVDIKEETFGSPVILQKSEKQFHIIIGSRRDLLRCFFVDLK</sequence>
<dbReference type="PANTHER" id="PTHR44394:SF1">
    <property type="entry name" value="BETA-ALANINE-ACTIVATING ENZYME"/>
    <property type="match status" value="1"/>
</dbReference>
<dbReference type="InterPro" id="IPR015943">
    <property type="entry name" value="WD40/YVTN_repeat-like_dom_sf"/>
</dbReference>
<evidence type="ECO:0000313" key="2">
    <source>
        <dbReference type="Proteomes" id="UP000887574"/>
    </source>
</evidence>
<dbReference type="Proteomes" id="UP000887574">
    <property type="component" value="Unplaced"/>
</dbReference>
<dbReference type="WBParaSite" id="jg15132">
    <property type="protein sequence ID" value="jg15132"/>
    <property type="gene ID" value="jg15132"/>
</dbReference>
<evidence type="ECO:0000259" key="1">
    <source>
        <dbReference type="PROSITE" id="PS51747"/>
    </source>
</evidence>
<dbReference type="InterPro" id="IPR011047">
    <property type="entry name" value="Quinoprotein_ADH-like_sf"/>
</dbReference>
<evidence type="ECO:0000313" key="3">
    <source>
        <dbReference type="WBParaSite" id="jg15132"/>
    </source>
</evidence>
<dbReference type="SUPFAM" id="SSF56801">
    <property type="entry name" value="Acetyl-CoA synthetase-like"/>
    <property type="match status" value="1"/>
</dbReference>
<dbReference type="Pfam" id="PF00501">
    <property type="entry name" value="AMP-binding"/>
    <property type="match status" value="1"/>
</dbReference>
<dbReference type="AlphaFoldDB" id="A0A915D267"/>
<dbReference type="InterPro" id="IPR042099">
    <property type="entry name" value="ANL_N_sf"/>
</dbReference>
<dbReference type="InterPro" id="IPR016193">
    <property type="entry name" value="Cytidine_deaminase-like"/>
</dbReference>
<accession>A0A915D267</accession>
<dbReference type="GO" id="GO:0003824">
    <property type="term" value="F:catalytic activity"/>
    <property type="evidence" value="ECO:0007669"/>
    <property type="project" value="InterPro"/>
</dbReference>
<dbReference type="InterPro" id="IPR052091">
    <property type="entry name" value="Beta-ala_Activ/Resist"/>
</dbReference>
<organism evidence="2 3">
    <name type="scientific">Ditylenchus dipsaci</name>
    <dbReference type="NCBI Taxonomy" id="166011"/>
    <lineage>
        <taxon>Eukaryota</taxon>
        <taxon>Metazoa</taxon>
        <taxon>Ecdysozoa</taxon>
        <taxon>Nematoda</taxon>
        <taxon>Chromadorea</taxon>
        <taxon>Rhabditida</taxon>
        <taxon>Tylenchina</taxon>
        <taxon>Tylenchomorpha</taxon>
        <taxon>Sphaerularioidea</taxon>
        <taxon>Anguinidae</taxon>
        <taxon>Anguininae</taxon>
        <taxon>Ditylenchus</taxon>
    </lineage>
</organism>
<reference evidence="3" key="1">
    <citation type="submission" date="2022-11" db="UniProtKB">
        <authorList>
            <consortium name="WormBaseParasite"/>
        </authorList>
    </citation>
    <scope>IDENTIFICATION</scope>
</reference>
<dbReference type="Gene3D" id="3.40.140.10">
    <property type="entry name" value="Cytidine Deaminase, domain 2"/>
    <property type="match status" value="1"/>
</dbReference>
<dbReference type="CDD" id="cd01285">
    <property type="entry name" value="nucleoside_deaminase"/>
    <property type="match status" value="1"/>
</dbReference>
<dbReference type="PANTHER" id="PTHR44394">
    <property type="entry name" value="BETA-ALANINE-ACTIVATING ENZYME"/>
    <property type="match status" value="1"/>
</dbReference>
<dbReference type="InterPro" id="IPR000873">
    <property type="entry name" value="AMP-dep_synth/lig_dom"/>
</dbReference>
<proteinExistence type="predicted"/>
<dbReference type="Pfam" id="PF13570">
    <property type="entry name" value="Beta-prop_ACSF4"/>
    <property type="match status" value="1"/>
</dbReference>
<protein>
    <submittedName>
        <fullName evidence="3">CMP/dCMP-type deaminase domain-containing protein</fullName>
    </submittedName>
</protein>
<dbReference type="PROSITE" id="PS51747">
    <property type="entry name" value="CYT_DCMP_DEAMINASES_2"/>
    <property type="match status" value="1"/>
</dbReference>
<dbReference type="SUPFAM" id="SSF53927">
    <property type="entry name" value="Cytidine deaminase-like"/>
    <property type="match status" value="1"/>
</dbReference>
<dbReference type="Gene3D" id="2.130.10.10">
    <property type="entry name" value="YVTN repeat-like/Quinoprotein amine dehydrogenase"/>
    <property type="match status" value="1"/>
</dbReference>
<name>A0A915D267_9BILA</name>
<dbReference type="GO" id="GO:0043041">
    <property type="term" value="P:amino acid activation for nonribosomal peptide biosynthetic process"/>
    <property type="evidence" value="ECO:0007669"/>
    <property type="project" value="TreeGrafter"/>
</dbReference>
<dbReference type="InterPro" id="IPR002372">
    <property type="entry name" value="PQQ_rpt_dom"/>
</dbReference>
<dbReference type="SUPFAM" id="SSF50998">
    <property type="entry name" value="Quinoprotein alcohol dehydrogenase-like"/>
    <property type="match status" value="1"/>
</dbReference>
<feature type="domain" description="CMP/dCMP-type deaminase" evidence="1">
    <location>
        <begin position="25"/>
        <end position="136"/>
    </location>
</feature>
<dbReference type="Gene3D" id="3.40.50.12780">
    <property type="entry name" value="N-terminal domain of ligase-like"/>
    <property type="match status" value="1"/>
</dbReference>
<keyword evidence="2" id="KW-1185">Reference proteome</keyword>